<keyword evidence="3" id="KW-1185">Reference proteome</keyword>
<evidence type="ECO:0000259" key="1">
    <source>
        <dbReference type="PROSITE" id="PS50943"/>
    </source>
</evidence>
<dbReference type="EMBL" id="QUAB01000032">
    <property type="protein sequence ID" value="REJ06764.1"/>
    <property type="molecule type" value="Genomic_DNA"/>
</dbReference>
<dbReference type="SUPFAM" id="SSF47413">
    <property type="entry name" value="lambda repressor-like DNA-binding domains"/>
    <property type="match status" value="1"/>
</dbReference>
<dbReference type="RefSeq" id="WP_116241295.1">
    <property type="nucleotide sequence ID" value="NZ_QUAB01000032.1"/>
</dbReference>
<comment type="caution">
    <text evidence="2">The sequence shown here is derived from an EMBL/GenBank/DDBJ whole genome shotgun (WGS) entry which is preliminary data.</text>
</comment>
<dbReference type="SMART" id="SM00530">
    <property type="entry name" value="HTH_XRE"/>
    <property type="match status" value="1"/>
</dbReference>
<dbReference type="OrthoDB" id="4557883at2"/>
<feature type="domain" description="HTH cro/C1-type" evidence="1">
    <location>
        <begin position="15"/>
        <end position="69"/>
    </location>
</feature>
<dbReference type="CDD" id="cd00093">
    <property type="entry name" value="HTH_XRE"/>
    <property type="match status" value="1"/>
</dbReference>
<evidence type="ECO:0000313" key="3">
    <source>
        <dbReference type="Proteomes" id="UP000262172"/>
    </source>
</evidence>
<accession>A0A371NW31</accession>
<name>A0A371NW31_9MICO</name>
<dbReference type="InterPro" id="IPR001387">
    <property type="entry name" value="Cro/C1-type_HTH"/>
</dbReference>
<organism evidence="2 3">
    <name type="scientific">Microbacterium bovistercoris</name>
    <dbReference type="NCBI Taxonomy" id="2293570"/>
    <lineage>
        <taxon>Bacteria</taxon>
        <taxon>Bacillati</taxon>
        <taxon>Actinomycetota</taxon>
        <taxon>Actinomycetes</taxon>
        <taxon>Micrococcales</taxon>
        <taxon>Microbacteriaceae</taxon>
        <taxon>Microbacterium</taxon>
    </lineage>
</organism>
<dbReference type="Proteomes" id="UP000262172">
    <property type="component" value="Unassembled WGS sequence"/>
</dbReference>
<dbReference type="Gene3D" id="1.10.260.40">
    <property type="entry name" value="lambda repressor-like DNA-binding domains"/>
    <property type="match status" value="1"/>
</dbReference>
<proteinExistence type="predicted"/>
<protein>
    <submittedName>
        <fullName evidence="2">Helix-turn-helix domain-containing protein</fullName>
    </submittedName>
</protein>
<evidence type="ECO:0000313" key="2">
    <source>
        <dbReference type="EMBL" id="REJ06764.1"/>
    </source>
</evidence>
<sequence>MSSAVRTMADAGAVLRAARMARGLTQAEVAARAKVSREWLNEVETGKSRFDFQRYLAACEALGLEVQVQKRSADA</sequence>
<dbReference type="Pfam" id="PF13560">
    <property type="entry name" value="HTH_31"/>
    <property type="match status" value="1"/>
</dbReference>
<dbReference type="InterPro" id="IPR010982">
    <property type="entry name" value="Lambda_DNA-bd_dom_sf"/>
</dbReference>
<dbReference type="AlphaFoldDB" id="A0A371NW31"/>
<dbReference type="GO" id="GO:0003677">
    <property type="term" value="F:DNA binding"/>
    <property type="evidence" value="ECO:0007669"/>
    <property type="project" value="InterPro"/>
</dbReference>
<reference evidence="2 3" key="1">
    <citation type="submission" date="2018-08" db="EMBL/GenBank/DDBJ databases">
        <title>Isolation, diversity and antifungal activity of Actinobacteria from cow dung.</title>
        <authorList>
            <person name="Ling L."/>
        </authorList>
    </citation>
    <scope>NUCLEOTIDE SEQUENCE [LARGE SCALE GENOMIC DNA]</scope>
    <source>
        <strain evidence="2 3">NEAU-LLE</strain>
    </source>
</reference>
<gene>
    <name evidence="2" type="ORF">DY023_05275</name>
</gene>
<dbReference type="PROSITE" id="PS50943">
    <property type="entry name" value="HTH_CROC1"/>
    <property type="match status" value="1"/>
</dbReference>